<keyword evidence="1" id="KW-0472">Membrane</keyword>
<dbReference type="STRING" id="515622.bpr_I0681"/>
<dbReference type="KEGG" id="bpb:bpr_I0681"/>
<name>E0S0V1_BUTPB</name>
<protein>
    <submittedName>
        <fullName evidence="2">Uncharacterized protein</fullName>
    </submittedName>
</protein>
<dbReference type="Proteomes" id="UP000001299">
    <property type="component" value="Chromosome 1"/>
</dbReference>
<evidence type="ECO:0000313" key="3">
    <source>
        <dbReference type="Proteomes" id="UP000001299"/>
    </source>
</evidence>
<evidence type="ECO:0000313" key="2">
    <source>
        <dbReference type="EMBL" id="ADL33426.1"/>
    </source>
</evidence>
<gene>
    <name evidence="2" type="ordered locus">bpr_I0681</name>
</gene>
<organism evidence="2 3">
    <name type="scientific">Butyrivibrio proteoclasticus (strain ATCC 51982 / DSM 14932 / B316)</name>
    <name type="common">Clostridium proteoclasticum</name>
    <dbReference type="NCBI Taxonomy" id="515622"/>
    <lineage>
        <taxon>Bacteria</taxon>
        <taxon>Bacillati</taxon>
        <taxon>Bacillota</taxon>
        <taxon>Clostridia</taxon>
        <taxon>Lachnospirales</taxon>
        <taxon>Lachnospiraceae</taxon>
        <taxon>Butyrivibrio</taxon>
    </lineage>
</organism>
<dbReference type="AlphaFoldDB" id="E0S0V1"/>
<reference evidence="2 3" key="1">
    <citation type="journal article" date="2010" name="PLoS ONE">
        <title>The glycobiome of the rumen bacterium Butyrivibrio proteoclasticus B316(T) highlights adaptation to a polysaccharide-rich environment.</title>
        <authorList>
            <person name="Kelly W.J."/>
            <person name="Leahy S.C."/>
            <person name="Altermann E."/>
            <person name="Yeoman C.J."/>
            <person name="Dunne J.C."/>
            <person name="Kong Z."/>
            <person name="Pacheco D.M."/>
            <person name="Li D."/>
            <person name="Noel S.J."/>
            <person name="Moon C.D."/>
            <person name="Cookson A.L."/>
            <person name="Attwood G.T."/>
        </authorList>
    </citation>
    <scope>NUCLEOTIDE SEQUENCE [LARGE SCALE GENOMIC DNA]</scope>
    <source>
        <strain evidence="3">ATCC 51982 / DSM 14932 / B316</strain>
    </source>
</reference>
<accession>E0S0V1</accession>
<keyword evidence="3" id="KW-1185">Reference proteome</keyword>
<dbReference type="EMBL" id="CP001810">
    <property type="protein sequence ID" value="ADL33426.1"/>
    <property type="molecule type" value="Genomic_DNA"/>
</dbReference>
<dbReference type="Gene3D" id="1.10.10.10">
    <property type="entry name" value="Winged helix-like DNA-binding domain superfamily/Winged helix DNA-binding domain"/>
    <property type="match status" value="1"/>
</dbReference>
<dbReference type="InterPro" id="IPR036388">
    <property type="entry name" value="WH-like_DNA-bd_sf"/>
</dbReference>
<feature type="transmembrane region" description="Helical" evidence="1">
    <location>
        <begin position="32"/>
        <end position="52"/>
    </location>
</feature>
<keyword evidence="1" id="KW-0812">Transmembrane</keyword>
<evidence type="ECO:0000256" key="1">
    <source>
        <dbReference type="SAM" id="Phobius"/>
    </source>
</evidence>
<sequence length="77" mass="8910">MVTNMGRLQAEIAEYVGNFTRRYGYPPTVEELIRRFGLMTIMYSMFYVLSLYKIGMIRNSLFFGTGGLRLLPVKSDN</sequence>
<dbReference type="eggNOG" id="ENOG5030F5U">
    <property type="taxonomic scope" value="Bacteria"/>
</dbReference>
<keyword evidence="1" id="KW-1133">Transmembrane helix</keyword>
<proteinExistence type="predicted"/>
<dbReference type="HOGENOM" id="CLU_2714751_0_0_9"/>